<accession>A0ACC0EVZ7</accession>
<proteinExistence type="predicted"/>
<sequence length="81" mass="9075">MVKEVEENVATYSRLQGVDDSIQKIVVALKVAKISNWIPPAKWLNKMDHQQIMSNTFARLLVHGNPGGKDLKRGEQAMEAT</sequence>
<dbReference type="EMBL" id="CM045866">
    <property type="protein sequence ID" value="KAI7961281.1"/>
    <property type="molecule type" value="Genomic_DNA"/>
</dbReference>
<comment type="caution">
    <text evidence="1">The sequence shown here is derived from an EMBL/GenBank/DDBJ whole genome shotgun (WGS) entry which is preliminary data.</text>
</comment>
<evidence type="ECO:0000313" key="2">
    <source>
        <dbReference type="Proteomes" id="UP001060170"/>
    </source>
</evidence>
<gene>
    <name evidence="1" type="ORF">MJO28_001770</name>
</gene>
<evidence type="ECO:0000313" key="1">
    <source>
        <dbReference type="EMBL" id="KAI7961281.1"/>
    </source>
</evidence>
<protein>
    <submittedName>
        <fullName evidence="1">Uncharacterized protein</fullName>
    </submittedName>
</protein>
<dbReference type="Proteomes" id="UP001060170">
    <property type="component" value="Chromosome 2"/>
</dbReference>
<reference evidence="2" key="1">
    <citation type="journal article" date="2018" name="BMC Genomics">
        <title>Genomic insights into host adaptation between the wheat stripe rust pathogen (Puccinia striiformis f. sp. tritici) and the barley stripe rust pathogen (Puccinia striiformis f. sp. hordei).</title>
        <authorList>
            <person name="Xia C."/>
            <person name="Wang M."/>
            <person name="Yin C."/>
            <person name="Cornejo O.E."/>
            <person name="Hulbert S.H."/>
            <person name="Chen X."/>
        </authorList>
    </citation>
    <scope>NUCLEOTIDE SEQUENCE [LARGE SCALE GENOMIC DNA]</scope>
    <source>
        <strain evidence="2">93-210</strain>
    </source>
</reference>
<reference evidence="1 2" key="3">
    <citation type="journal article" date="2022" name="Microbiol. Spectr.">
        <title>Folding features and dynamics of 3D genome architecture in plant fungal pathogens.</title>
        <authorList>
            <person name="Xia C."/>
        </authorList>
    </citation>
    <scope>NUCLEOTIDE SEQUENCE [LARGE SCALE GENOMIC DNA]</scope>
    <source>
        <strain evidence="1 2">93-210</strain>
    </source>
</reference>
<organism evidence="1 2">
    <name type="scientific">Puccinia striiformis f. sp. tritici</name>
    <dbReference type="NCBI Taxonomy" id="168172"/>
    <lineage>
        <taxon>Eukaryota</taxon>
        <taxon>Fungi</taxon>
        <taxon>Dikarya</taxon>
        <taxon>Basidiomycota</taxon>
        <taxon>Pucciniomycotina</taxon>
        <taxon>Pucciniomycetes</taxon>
        <taxon>Pucciniales</taxon>
        <taxon>Pucciniaceae</taxon>
        <taxon>Puccinia</taxon>
    </lineage>
</organism>
<name>A0ACC0EVZ7_9BASI</name>
<reference evidence="2" key="2">
    <citation type="journal article" date="2018" name="Mol. Plant Microbe Interact.">
        <title>Genome sequence resources for the wheat stripe rust pathogen (Puccinia striiformis f. sp. tritici) and the barley stripe rust pathogen (Puccinia striiformis f. sp. hordei).</title>
        <authorList>
            <person name="Xia C."/>
            <person name="Wang M."/>
            <person name="Yin C."/>
            <person name="Cornejo O.E."/>
            <person name="Hulbert S.H."/>
            <person name="Chen X."/>
        </authorList>
    </citation>
    <scope>NUCLEOTIDE SEQUENCE [LARGE SCALE GENOMIC DNA]</scope>
    <source>
        <strain evidence="2">93-210</strain>
    </source>
</reference>
<keyword evidence="2" id="KW-1185">Reference proteome</keyword>